<feature type="compositionally biased region" description="Low complexity" evidence="1">
    <location>
        <begin position="127"/>
        <end position="147"/>
    </location>
</feature>
<dbReference type="HOGENOM" id="CLU_1349763_0_0_1"/>
<evidence type="ECO:0000256" key="1">
    <source>
        <dbReference type="SAM" id="MobiDB-lite"/>
    </source>
</evidence>
<keyword evidence="4" id="KW-1185">Reference proteome</keyword>
<sequence length="218" mass="22388">MARPASSVYSRELQHLRLPPFALASNSNSNTNASTVNTTVNTTSNTAGINDSTVTSISGLLRNTAESGSDRQTLPVKPVTISIKNKETKNKKTADLLNALIAILTLALVVLVVLSCVVALGGFNRRPSSSSSPPTDGPTASSTASSGIKISPGVPDEPSSTDTSMPTSLPTATATATGTSTATSTQQEREKLSALIPFLTFATGKTLTLDPDAAQTAI</sequence>
<dbReference type="EMBL" id="DS995764">
    <property type="protein sequence ID" value="EGE07744.1"/>
    <property type="molecule type" value="Genomic_DNA"/>
</dbReference>
<keyword evidence="2" id="KW-1133">Transmembrane helix</keyword>
<dbReference type="VEuPathDB" id="FungiDB:TEQG_06727"/>
<reference evidence="4" key="1">
    <citation type="journal article" date="2012" name="MBio">
        <title>Comparative genome analysis of Trichophyton rubrum and related dermatophytes reveals candidate genes involved in infection.</title>
        <authorList>
            <person name="Martinez D.A."/>
            <person name="Oliver B.G."/>
            <person name="Graeser Y."/>
            <person name="Goldberg J.M."/>
            <person name="Li W."/>
            <person name="Martinez-Rossi N.M."/>
            <person name="Monod M."/>
            <person name="Shelest E."/>
            <person name="Barton R.C."/>
            <person name="Birch E."/>
            <person name="Brakhage A.A."/>
            <person name="Chen Z."/>
            <person name="Gurr S.J."/>
            <person name="Heiman D."/>
            <person name="Heitman J."/>
            <person name="Kosti I."/>
            <person name="Rossi A."/>
            <person name="Saif S."/>
            <person name="Samalova M."/>
            <person name="Saunders C.W."/>
            <person name="Shea T."/>
            <person name="Summerbell R.C."/>
            <person name="Xu J."/>
            <person name="Young S."/>
            <person name="Zeng Q."/>
            <person name="Birren B.W."/>
            <person name="Cuomo C.A."/>
            <person name="White T.C."/>
        </authorList>
    </citation>
    <scope>NUCLEOTIDE SEQUENCE [LARGE SCALE GENOMIC DNA]</scope>
    <source>
        <strain evidence="4">ATCC MYA-4606 / CBS 127.97</strain>
    </source>
</reference>
<dbReference type="AlphaFoldDB" id="F2Q0S6"/>
<gene>
    <name evidence="3" type="ORF">TEQG_06727</name>
</gene>
<evidence type="ECO:0000313" key="4">
    <source>
        <dbReference type="Proteomes" id="UP000009169"/>
    </source>
</evidence>
<evidence type="ECO:0000256" key="2">
    <source>
        <dbReference type="SAM" id="Phobius"/>
    </source>
</evidence>
<protein>
    <submittedName>
        <fullName evidence="3">Uncharacterized protein</fullName>
    </submittedName>
</protein>
<name>F2Q0S6_TRIEC</name>
<feature type="transmembrane region" description="Helical" evidence="2">
    <location>
        <begin position="96"/>
        <end position="123"/>
    </location>
</feature>
<dbReference type="OrthoDB" id="4174436at2759"/>
<accession>F2Q0S6</accession>
<keyword evidence="2" id="KW-0812">Transmembrane</keyword>
<proteinExistence type="predicted"/>
<keyword evidence="2" id="KW-0472">Membrane</keyword>
<evidence type="ECO:0000313" key="3">
    <source>
        <dbReference type="EMBL" id="EGE07744.1"/>
    </source>
</evidence>
<dbReference type="Proteomes" id="UP000009169">
    <property type="component" value="Unassembled WGS sequence"/>
</dbReference>
<organism evidence="3 4">
    <name type="scientific">Trichophyton equinum (strain ATCC MYA-4606 / CBS 127.97)</name>
    <name type="common">Horse ringworm fungus</name>
    <dbReference type="NCBI Taxonomy" id="559882"/>
    <lineage>
        <taxon>Eukaryota</taxon>
        <taxon>Fungi</taxon>
        <taxon>Dikarya</taxon>
        <taxon>Ascomycota</taxon>
        <taxon>Pezizomycotina</taxon>
        <taxon>Eurotiomycetes</taxon>
        <taxon>Eurotiomycetidae</taxon>
        <taxon>Onygenales</taxon>
        <taxon>Arthrodermataceae</taxon>
        <taxon>Trichophyton</taxon>
    </lineage>
</organism>
<feature type="region of interest" description="Disordered" evidence="1">
    <location>
        <begin position="124"/>
        <end position="187"/>
    </location>
</feature>
<feature type="compositionally biased region" description="Low complexity" evidence="1">
    <location>
        <begin position="163"/>
        <end position="185"/>
    </location>
</feature>